<gene>
    <name evidence="1" type="ORF">NJ959_29200</name>
</gene>
<accession>A0AAE3KVE6</accession>
<feature type="non-terminal residue" evidence="1">
    <location>
        <position position="1"/>
    </location>
</feature>
<dbReference type="EMBL" id="JAMZMM010000632">
    <property type="protein sequence ID" value="MCP2732512.1"/>
    <property type="molecule type" value="Genomic_DNA"/>
</dbReference>
<dbReference type="AlphaFoldDB" id="A0AAE3KVE6"/>
<evidence type="ECO:0000313" key="1">
    <source>
        <dbReference type="EMBL" id="MCP2732512.1"/>
    </source>
</evidence>
<name>A0AAE3KVE6_9CYAN</name>
<proteinExistence type="predicted"/>
<protein>
    <submittedName>
        <fullName evidence="1">Uncharacterized protein</fullName>
    </submittedName>
</protein>
<comment type="caution">
    <text evidence="1">The sequence shown here is derived from an EMBL/GenBank/DDBJ whole genome shotgun (WGS) entry which is preliminary data.</text>
</comment>
<reference evidence="1" key="1">
    <citation type="submission" date="2022-06" db="EMBL/GenBank/DDBJ databases">
        <title>New cyanobacteria of genus Symplocastrum in benthos of Lake Baikal.</title>
        <authorList>
            <person name="Sorokovikova E."/>
            <person name="Tikhonova I."/>
            <person name="Krasnopeev A."/>
            <person name="Evseev P."/>
            <person name="Gladkikh A."/>
            <person name="Belykh O."/>
        </authorList>
    </citation>
    <scope>NUCLEOTIDE SEQUENCE</scope>
    <source>
        <strain evidence="1">BBK-W-15</strain>
    </source>
</reference>
<sequence>NKQQTTNNKQQTTNNKQQDDIYINNLRNFSDNRFSNILAEAVIILAIVSAADCQFNILWYQSNYIYTAAIAHYHN</sequence>
<keyword evidence="2" id="KW-1185">Reference proteome</keyword>
<evidence type="ECO:0000313" key="2">
    <source>
        <dbReference type="Proteomes" id="UP001204953"/>
    </source>
</evidence>
<organism evidence="1 2">
    <name type="scientific">Limnofasciculus baicalensis BBK-W-15</name>
    <dbReference type="NCBI Taxonomy" id="2699891"/>
    <lineage>
        <taxon>Bacteria</taxon>
        <taxon>Bacillati</taxon>
        <taxon>Cyanobacteriota</taxon>
        <taxon>Cyanophyceae</taxon>
        <taxon>Coleofasciculales</taxon>
        <taxon>Coleofasciculaceae</taxon>
        <taxon>Limnofasciculus</taxon>
        <taxon>Limnofasciculus baicalensis</taxon>
    </lineage>
</organism>
<dbReference type="Proteomes" id="UP001204953">
    <property type="component" value="Unassembled WGS sequence"/>
</dbReference>